<dbReference type="Proteomes" id="UP000485058">
    <property type="component" value="Unassembled WGS sequence"/>
</dbReference>
<accession>A0A6A0AHB3</accession>
<evidence type="ECO:0000313" key="5">
    <source>
        <dbReference type="Proteomes" id="UP000485058"/>
    </source>
</evidence>
<keyword evidence="3" id="KW-0677">Repeat</keyword>
<dbReference type="AlphaFoldDB" id="A0A6A0AHB3"/>
<dbReference type="InterPro" id="IPR032675">
    <property type="entry name" value="LRR_dom_sf"/>
</dbReference>
<sequence length="137" mass="14980">MQAEALELVDVSITDIILQNHAFNDTTVTTPGARAAYLASMTHLRLDRLHLASLDLSLASKLSRVTHLYLQHNQLTSMAAMAAFPQLRLCSLSSNHITSVEGVQQLQHLLALDLGDNAIEVLESAQLPLCLRILKVS</sequence>
<dbReference type="Pfam" id="PF13855">
    <property type="entry name" value="LRR_8"/>
    <property type="match status" value="1"/>
</dbReference>
<dbReference type="Gene3D" id="3.80.10.10">
    <property type="entry name" value="Ribonuclease Inhibitor"/>
    <property type="match status" value="1"/>
</dbReference>
<gene>
    <name evidence="4" type="ORF">HaLaN_31305</name>
</gene>
<dbReference type="PANTHER" id="PTHR46652">
    <property type="entry name" value="LEUCINE-RICH REPEAT AND IQ DOMAIN-CONTAINING PROTEIN 1-RELATED"/>
    <property type="match status" value="1"/>
</dbReference>
<dbReference type="InterPro" id="IPR001611">
    <property type="entry name" value="Leu-rich_rpt"/>
</dbReference>
<keyword evidence="2" id="KW-0433">Leucine-rich repeat</keyword>
<dbReference type="GO" id="GO:0005930">
    <property type="term" value="C:axoneme"/>
    <property type="evidence" value="ECO:0007669"/>
    <property type="project" value="UniProtKB-SubCell"/>
</dbReference>
<dbReference type="EMBL" id="BLLF01006295">
    <property type="protein sequence ID" value="GFH32136.1"/>
    <property type="molecule type" value="Genomic_DNA"/>
</dbReference>
<dbReference type="PANTHER" id="PTHR46652:SF3">
    <property type="entry name" value="LEUCINE-RICH REPEAT-CONTAINING PROTEIN 9"/>
    <property type="match status" value="1"/>
</dbReference>
<name>A0A6A0AHB3_HAELA</name>
<evidence type="ECO:0000256" key="3">
    <source>
        <dbReference type="ARBA" id="ARBA00022737"/>
    </source>
</evidence>
<evidence type="ECO:0000256" key="1">
    <source>
        <dbReference type="ARBA" id="ARBA00004430"/>
    </source>
</evidence>
<protein>
    <submittedName>
        <fullName evidence="4">Uncharacterized protein</fullName>
    </submittedName>
</protein>
<proteinExistence type="predicted"/>
<keyword evidence="5" id="KW-1185">Reference proteome</keyword>
<evidence type="ECO:0000313" key="4">
    <source>
        <dbReference type="EMBL" id="GFH32136.1"/>
    </source>
</evidence>
<feature type="non-terminal residue" evidence="4">
    <location>
        <position position="137"/>
    </location>
</feature>
<dbReference type="SUPFAM" id="SSF52058">
    <property type="entry name" value="L domain-like"/>
    <property type="match status" value="1"/>
</dbReference>
<dbReference type="InterPro" id="IPR050836">
    <property type="entry name" value="SDS22/Internalin_LRR"/>
</dbReference>
<evidence type="ECO:0000256" key="2">
    <source>
        <dbReference type="ARBA" id="ARBA00022614"/>
    </source>
</evidence>
<reference evidence="4 5" key="1">
    <citation type="submission" date="2020-02" db="EMBL/GenBank/DDBJ databases">
        <title>Draft genome sequence of Haematococcus lacustris strain NIES-144.</title>
        <authorList>
            <person name="Morimoto D."/>
            <person name="Nakagawa S."/>
            <person name="Yoshida T."/>
            <person name="Sawayama S."/>
        </authorList>
    </citation>
    <scope>NUCLEOTIDE SEQUENCE [LARGE SCALE GENOMIC DNA]</scope>
    <source>
        <strain evidence="4 5">NIES-144</strain>
    </source>
</reference>
<comment type="caution">
    <text evidence="4">The sequence shown here is derived from an EMBL/GenBank/DDBJ whole genome shotgun (WGS) entry which is preliminary data.</text>
</comment>
<organism evidence="4 5">
    <name type="scientific">Haematococcus lacustris</name>
    <name type="common">Green alga</name>
    <name type="synonym">Haematococcus pluvialis</name>
    <dbReference type="NCBI Taxonomy" id="44745"/>
    <lineage>
        <taxon>Eukaryota</taxon>
        <taxon>Viridiplantae</taxon>
        <taxon>Chlorophyta</taxon>
        <taxon>core chlorophytes</taxon>
        <taxon>Chlorophyceae</taxon>
        <taxon>CS clade</taxon>
        <taxon>Chlamydomonadales</taxon>
        <taxon>Haematococcaceae</taxon>
        <taxon>Haematococcus</taxon>
    </lineage>
</organism>
<comment type="subcellular location">
    <subcellularLocation>
        <location evidence="1">Cytoplasm</location>
        <location evidence="1">Cytoskeleton</location>
        <location evidence="1">Cilium axoneme</location>
    </subcellularLocation>
</comment>